<feature type="transmembrane region" description="Helical" evidence="1">
    <location>
        <begin position="6"/>
        <end position="22"/>
    </location>
</feature>
<dbReference type="EMBL" id="AB183838">
    <property type="protein sequence ID" value="BAD88678.1"/>
    <property type="molecule type" value="Genomic_DNA"/>
</dbReference>
<feature type="transmembrane region" description="Helical" evidence="1">
    <location>
        <begin position="289"/>
        <end position="310"/>
    </location>
</feature>
<evidence type="ECO:0000256" key="1">
    <source>
        <dbReference type="SAM" id="Phobius"/>
    </source>
</evidence>
<name>Q5H816_STRSU</name>
<keyword evidence="1" id="KW-1133">Transmembrane helix</keyword>
<accession>Q5H816</accession>
<reference evidence="2" key="1">
    <citation type="journal article" date="2005" name="J. Bacteriol.">
        <title>Different foreign genes incidentally integrated into the same locus of the Streptococcus suis genome.</title>
        <authorList>
            <person name="Sekizaki T."/>
            <person name="Takamatsu D."/>
            <person name="Osaki M."/>
            <person name="Shimoji Y."/>
        </authorList>
    </citation>
    <scope>NUCLEOTIDE SEQUENCE</scope>
    <source>
        <strain evidence="2">10581</strain>
    </source>
</reference>
<protein>
    <submittedName>
        <fullName evidence="2">SepS13 protein</fullName>
    </submittedName>
</protein>
<feature type="transmembrane region" description="Helical" evidence="1">
    <location>
        <begin position="123"/>
        <end position="144"/>
    </location>
</feature>
<organism evidence="2">
    <name type="scientific">Streptococcus suis</name>
    <dbReference type="NCBI Taxonomy" id="1307"/>
    <lineage>
        <taxon>Bacteria</taxon>
        <taxon>Bacillati</taxon>
        <taxon>Bacillota</taxon>
        <taxon>Bacilli</taxon>
        <taxon>Lactobacillales</taxon>
        <taxon>Streptococcaceae</taxon>
        <taxon>Streptococcus</taxon>
    </lineage>
</organism>
<keyword evidence="1" id="KW-0812">Transmembrane</keyword>
<feature type="transmembrane region" description="Helical" evidence="1">
    <location>
        <begin position="75"/>
        <end position="95"/>
    </location>
</feature>
<sequence>MFEMLNNMLMIVTTILSFYFSLRNGEAKEKLKSAVEIVTNTLVHSSFTLIVLGLNKYYNSHVHFLSLSDFLLNNSMWILSVVSFFISFHSLAIVFKNKKLNGENRIDKYINGKDSKLLKRSSFAFVAFAIFIFSLLIISILFSIKNNDEYNDYTLEEVYVKQGETIYLVPSGTYFKTTEQDHKTWNLNKNTNYTPLKQNIYYMIQGTKIILEKGTVVKAGDEYDTNFINVEGDGVLLAKLKTVIGETTHILQKDTEVELYFDLENEKTRDKYRVSLFGDLSTKDRSSNLAFPLVIYLVLSVGCSIIYYPFYLYKNWECKKYLVTKVKQNNTINVFIKSGLDKNDGAIQFINYSMMVNNIQILKVKISKQGEILANFKVPHQNKKIIVDGQYENYLEYKKRFNKKELPYLICYVNSIND</sequence>
<dbReference type="AlphaFoldDB" id="Q5H816"/>
<keyword evidence="1" id="KW-0472">Membrane</keyword>
<feature type="transmembrane region" description="Helical" evidence="1">
    <location>
        <begin position="34"/>
        <end position="55"/>
    </location>
</feature>
<evidence type="ECO:0000313" key="2">
    <source>
        <dbReference type="EMBL" id="BAD88678.1"/>
    </source>
</evidence>
<gene>
    <name evidence="2" type="primary">sepS13</name>
</gene>
<proteinExistence type="predicted"/>